<dbReference type="Gene3D" id="2.20.25.10">
    <property type="match status" value="1"/>
</dbReference>
<keyword evidence="4" id="KW-1185">Reference proteome</keyword>
<dbReference type="Pfam" id="PF00041">
    <property type="entry name" value="fn3"/>
    <property type="match status" value="1"/>
</dbReference>
<evidence type="ECO:0000259" key="2">
    <source>
        <dbReference type="PROSITE" id="PS50853"/>
    </source>
</evidence>
<comment type="caution">
    <text evidence="3">The sequence shown here is derived from an EMBL/GenBank/DDBJ whole genome shotgun (WGS) entry which is preliminary data.</text>
</comment>
<evidence type="ECO:0000313" key="3">
    <source>
        <dbReference type="EMBL" id="MEQ2200244.1"/>
    </source>
</evidence>
<dbReference type="EMBL" id="JAHRIN010025840">
    <property type="protein sequence ID" value="MEQ2200244.1"/>
    <property type="molecule type" value="Genomic_DNA"/>
</dbReference>
<dbReference type="InterPro" id="IPR036116">
    <property type="entry name" value="FN3_sf"/>
</dbReference>
<sequence>TTFEQSGLGPGQEYEVKLEVVKNNKRGPPASKNIVTMIDAPSQVDVRDVTDTTALVTWFQPVAHVDRVSVSFGPSLNPADRSVVELSSADTQYHLAGLSPDTQYEVSLTAKMEEQHSIPVYDSFLTGKTPGIFFLHSFYSQF</sequence>
<dbReference type="PANTHER" id="PTHR46708">
    <property type="entry name" value="TENASCIN"/>
    <property type="match status" value="1"/>
</dbReference>
<dbReference type="CDD" id="cd00063">
    <property type="entry name" value="FN3"/>
    <property type="match status" value="1"/>
</dbReference>
<dbReference type="Proteomes" id="UP001434883">
    <property type="component" value="Unassembled WGS sequence"/>
</dbReference>
<feature type="non-terminal residue" evidence="3">
    <location>
        <position position="1"/>
    </location>
</feature>
<evidence type="ECO:0000313" key="4">
    <source>
        <dbReference type="Proteomes" id="UP001434883"/>
    </source>
</evidence>
<dbReference type="PANTHER" id="PTHR46708:SF1">
    <property type="entry name" value="TENASCIN"/>
    <property type="match status" value="1"/>
</dbReference>
<name>A0ABV0QWM2_9TELE</name>
<dbReference type="InterPro" id="IPR003961">
    <property type="entry name" value="FN3_dom"/>
</dbReference>
<feature type="domain" description="Fibronectin type-III" evidence="2">
    <location>
        <begin position="40"/>
        <end position="132"/>
    </location>
</feature>
<reference evidence="3 4" key="1">
    <citation type="submission" date="2021-06" db="EMBL/GenBank/DDBJ databases">
        <authorList>
            <person name="Palmer J.M."/>
        </authorList>
    </citation>
    <scope>NUCLEOTIDE SEQUENCE [LARGE SCALE GENOMIC DNA]</scope>
    <source>
        <strain evidence="3 4">XC_2019</strain>
        <tissue evidence="3">Muscle</tissue>
    </source>
</reference>
<dbReference type="InterPro" id="IPR013783">
    <property type="entry name" value="Ig-like_fold"/>
</dbReference>
<dbReference type="Gene3D" id="2.60.40.10">
    <property type="entry name" value="Immunoglobulins"/>
    <property type="match status" value="1"/>
</dbReference>
<organism evidence="3 4">
    <name type="scientific">Xenoophorus captivus</name>
    <dbReference type="NCBI Taxonomy" id="1517983"/>
    <lineage>
        <taxon>Eukaryota</taxon>
        <taxon>Metazoa</taxon>
        <taxon>Chordata</taxon>
        <taxon>Craniata</taxon>
        <taxon>Vertebrata</taxon>
        <taxon>Euteleostomi</taxon>
        <taxon>Actinopterygii</taxon>
        <taxon>Neopterygii</taxon>
        <taxon>Teleostei</taxon>
        <taxon>Neoteleostei</taxon>
        <taxon>Acanthomorphata</taxon>
        <taxon>Ovalentaria</taxon>
        <taxon>Atherinomorphae</taxon>
        <taxon>Cyprinodontiformes</taxon>
        <taxon>Goodeidae</taxon>
        <taxon>Xenoophorus</taxon>
    </lineage>
</organism>
<keyword evidence="1" id="KW-0677">Repeat</keyword>
<proteinExistence type="predicted"/>
<dbReference type="PROSITE" id="PS50853">
    <property type="entry name" value="FN3"/>
    <property type="match status" value="1"/>
</dbReference>
<dbReference type="SUPFAM" id="SSF49265">
    <property type="entry name" value="Fibronectin type III"/>
    <property type="match status" value="2"/>
</dbReference>
<dbReference type="SMART" id="SM00060">
    <property type="entry name" value="FN3"/>
    <property type="match status" value="1"/>
</dbReference>
<dbReference type="InterPro" id="IPR050991">
    <property type="entry name" value="ECM_Regulatory_Proteins"/>
</dbReference>
<protein>
    <recommendedName>
        <fullName evidence="2">Fibronectin type-III domain-containing protein</fullName>
    </recommendedName>
</protein>
<evidence type="ECO:0000256" key="1">
    <source>
        <dbReference type="ARBA" id="ARBA00022737"/>
    </source>
</evidence>
<accession>A0ABV0QWM2</accession>
<gene>
    <name evidence="3" type="ORF">XENOCAPTIV_025888</name>
</gene>